<feature type="domain" description="PLD phosphodiesterase" evidence="1">
    <location>
        <begin position="357"/>
        <end position="384"/>
    </location>
</feature>
<dbReference type="PANTHER" id="PTHR21248">
    <property type="entry name" value="CARDIOLIPIN SYNTHASE"/>
    <property type="match status" value="1"/>
</dbReference>
<protein>
    <submittedName>
        <fullName evidence="2">Cardiolipin synthetase</fullName>
        <ecNumber evidence="2">2.7.8.-</ecNumber>
    </submittedName>
</protein>
<keyword evidence="3" id="KW-1185">Reference proteome</keyword>
<evidence type="ECO:0000259" key="1">
    <source>
        <dbReference type="PROSITE" id="PS50035"/>
    </source>
</evidence>
<dbReference type="STRING" id="632773.BBEV_3060"/>
<dbReference type="InterPro" id="IPR001736">
    <property type="entry name" value="PLipase_D/transphosphatidylase"/>
</dbReference>
<dbReference type="Pfam" id="PF13091">
    <property type="entry name" value="PLDc_2"/>
    <property type="match status" value="2"/>
</dbReference>
<dbReference type="GO" id="GO:0030572">
    <property type="term" value="F:phosphatidyltransferase activity"/>
    <property type="evidence" value="ECO:0007669"/>
    <property type="project" value="UniProtKB-ARBA"/>
</dbReference>
<evidence type="ECO:0000313" key="2">
    <source>
        <dbReference type="EMBL" id="AOM84378.1"/>
    </source>
</evidence>
<name>A0A1D7QZE4_9BACI</name>
<dbReference type="PROSITE" id="PS50035">
    <property type="entry name" value="PLD"/>
    <property type="match status" value="2"/>
</dbReference>
<dbReference type="CDD" id="cd09113">
    <property type="entry name" value="PLDc_ymdC_like_2"/>
    <property type="match status" value="1"/>
</dbReference>
<gene>
    <name evidence="2" type="ORF">BBEV_3060</name>
</gene>
<keyword evidence="2" id="KW-0808">Transferase</keyword>
<dbReference type="PANTHER" id="PTHR21248:SF12">
    <property type="entry name" value="CARDIOLIPIN SYNTHASE C"/>
    <property type="match status" value="1"/>
</dbReference>
<dbReference type="SUPFAM" id="SSF56024">
    <property type="entry name" value="Phospholipase D/nuclease"/>
    <property type="match status" value="2"/>
</dbReference>
<dbReference type="InterPro" id="IPR025202">
    <property type="entry name" value="PLD-like_dom"/>
</dbReference>
<reference evidence="2 3" key="1">
    <citation type="submission" date="2015-08" db="EMBL/GenBank/DDBJ databases">
        <title>The complete genome sequence of Bacillus beveridgei MLTeJB.</title>
        <authorList>
            <person name="Hanson T.E."/>
            <person name="Mesa C."/>
            <person name="Basesman S.M."/>
            <person name="Oremland R.S."/>
        </authorList>
    </citation>
    <scope>NUCLEOTIDE SEQUENCE [LARGE SCALE GENOMIC DNA]</scope>
    <source>
        <strain evidence="2 3">MLTeJB</strain>
    </source>
</reference>
<organism evidence="2 3">
    <name type="scientific">Salisediminibacterium beveridgei</name>
    <dbReference type="NCBI Taxonomy" id="632773"/>
    <lineage>
        <taxon>Bacteria</taxon>
        <taxon>Bacillati</taxon>
        <taxon>Bacillota</taxon>
        <taxon>Bacilli</taxon>
        <taxon>Bacillales</taxon>
        <taxon>Bacillaceae</taxon>
        <taxon>Salisediminibacterium</taxon>
    </lineage>
</organism>
<dbReference type="Gene3D" id="3.30.870.10">
    <property type="entry name" value="Endonuclease Chain A"/>
    <property type="match status" value="2"/>
</dbReference>
<sequence length="451" mass="50763">MKRAAWVMVVFILSSGTLLFGMVDPPGKTGASGGVPKPVPEDGYQAMLVEEREKAGQIRLDLLRQADEEMQIVYHTFHSGDWMKAFFSEVLAAADRGVEVTILVDGLMNQMRGEMRGLPALLAGHEQIDLHYYKPPRAGNPAEWNNRLHDKLIVIDQTYVMTGGRNIGDKYFSPPDEPGVSDRDVLVKVTGDEPEQSALMSDLNDYLANLTAYKGMYSYKEETSRFVERRAKELEKELMSFESPAGSGSMAELDFLDVDHVAFMHNPFGEIQNEPFLWEVLTDLAHHAEDEILVQTPYLVLNEPMQNMLEAGEFAPEQVTVLTNSLYSSPNFPAFSAYLADRDRFAASEVQLFEYGKAEPIHAKTFLFDGYKSVIGSYNVDPRSVYLNTESLFVIEGETFAEELQGSLDAIETDSIQVQHEEEHFQEKVPVWKDRVMTGLSRITSRLAHLL</sequence>
<dbReference type="EMBL" id="CP012502">
    <property type="protein sequence ID" value="AOM84378.1"/>
    <property type="molecule type" value="Genomic_DNA"/>
</dbReference>
<proteinExistence type="predicted"/>
<evidence type="ECO:0000313" key="3">
    <source>
        <dbReference type="Proteomes" id="UP000094463"/>
    </source>
</evidence>
<dbReference type="KEGG" id="bbev:BBEV_3060"/>
<dbReference type="EC" id="2.7.8.-" evidence="2"/>
<dbReference type="Proteomes" id="UP000094463">
    <property type="component" value="Chromosome"/>
</dbReference>
<accession>A0A1D7QZE4</accession>
<dbReference type="SMART" id="SM00155">
    <property type="entry name" value="PLDc"/>
    <property type="match status" value="2"/>
</dbReference>
<dbReference type="AlphaFoldDB" id="A0A1D7QZE4"/>
<feature type="domain" description="PLD phosphodiesterase" evidence="1">
    <location>
        <begin position="144"/>
        <end position="171"/>
    </location>
</feature>
<dbReference type="GO" id="GO:0032049">
    <property type="term" value="P:cardiolipin biosynthetic process"/>
    <property type="evidence" value="ECO:0007669"/>
    <property type="project" value="UniProtKB-ARBA"/>
</dbReference>